<gene>
    <name evidence="2" type="ORF">AV530_013705</name>
</gene>
<accession>A0A1V4J7W0</accession>
<proteinExistence type="predicted"/>
<sequence>MGESRSEARQGAEGRRKEPAPEQAGDPSSLVMAWTGHLASGWVTYSSVLSPASVPPVPRHDADAEPLLATQPWPEILGSS</sequence>
<evidence type="ECO:0000313" key="2">
    <source>
        <dbReference type="EMBL" id="OPJ68199.1"/>
    </source>
</evidence>
<feature type="compositionally biased region" description="Basic and acidic residues" evidence="1">
    <location>
        <begin position="1"/>
        <end position="20"/>
    </location>
</feature>
<keyword evidence="3" id="KW-1185">Reference proteome</keyword>
<evidence type="ECO:0000313" key="3">
    <source>
        <dbReference type="Proteomes" id="UP000190648"/>
    </source>
</evidence>
<dbReference type="Proteomes" id="UP000190648">
    <property type="component" value="Unassembled WGS sequence"/>
</dbReference>
<protein>
    <submittedName>
        <fullName evidence="2">Uncharacterized protein</fullName>
    </submittedName>
</protein>
<comment type="caution">
    <text evidence="2">The sequence shown here is derived from an EMBL/GenBank/DDBJ whole genome shotgun (WGS) entry which is preliminary data.</text>
</comment>
<organism evidence="2 3">
    <name type="scientific">Patagioenas fasciata monilis</name>
    <dbReference type="NCBI Taxonomy" id="372326"/>
    <lineage>
        <taxon>Eukaryota</taxon>
        <taxon>Metazoa</taxon>
        <taxon>Chordata</taxon>
        <taxon>Craniata</taxon>
        <taxon>Vertebrata</taxon>
        <taxon>Euteleostomi</taxon>
        <taxon>Archelosauria</taxon>
        <taxon>Archosauria</taxon>
        <taxon>Dinosauria</taxon>
        <taxon>Saurischia</taxon>
        <taxon>Theropoda</taxon>
        <taxon>Coelurosauria</taxon>
        <taxon>Aves</taxon>
        <taxon>Neognathae</taxon>
        <taxon>Neoaves</taxon>
        <taxon>Columbimorphae</taxon>
        <taxon>Columbiformes</taxon>
        <taxon>Columbidae</taxon>
        <taxon>Patagioenas</taxon>
    </lineage>
</organism>
<feature type="region of interest" description="Disordered" evidence="1">
    <location>
        <begin position="51"/>
        <end position="80"/>
    </location>
</feature>
<name>A0A1V4J7W0_PATFA</name>
<dbReference type="AlphaFoldDB" id="A0A1V4J7W0"/>
<dbReference type="EMBL" id="LSYS01008642">
    <property type="protein sequence ID" value="OPJ68199.1"/>
    <property type="molecule type" value="Genomic_DNA"/>
</dbReference>
<feature type="region of interest" description="Disordered" evidence="1">
    <location>
        <begin position="1"/>
        <end position="28"/>
    </location>
</feature>
<evidence type="ECO:0000256" key="1">
    <source>
        <dbReference type="SAM" id="MobiDB-lite"/>
    </source>
</evidence>
<reference evidence="2 3" key="1">
    <citation type="submission" date="2016-02" db="EMBL/GenBank/DDBJ databases">
        <title>Band-tailed pigeon sequencing and assembly.</title>
        <authorList>
            <person name="Soares A.E."/>
            <person name="Novak B.J."/>
            <person name="Rice E.S."/>
            <person name="O'Connell B."/>
            <person name="Chang D."/>
            <person name="Weber S."/>
            <person name="Shapiro B."/>
        </authorList>
    </citation>
    <scope>NUCLEOTIDE SEQUENCE [LARGE SCALE GENOMIC DNA]</scope>
    <source>
        <strain evidence="2">BTP2013</strain>
        <tissue evidence="2">Blood</tissue>
    </source>
</reference>